<evidence type="ECO:0000313" key="2">
    <source>
        <dbReference type="EMBL" id="MCV3272613.1"/>
    </source>
</evidence>
<dbReference type="EMBL" id="JALIEB010000009">
    <property type="protein sequence ID" value="MCV3272613.1"/>
    <property type="molecule type" value="Genomic_DNA"/>
</dbReference>
<reference evidence="2 3" key="1">
    <citation type="submission" date="2022-04" db="EMBL/GenBank/DDBJ databases">
        <title>Roseobacter sp. WL0113 is a bacterium isolated from neritic sediment.</title>
        <authorList>
            <person name="Wang L."/>
            <person name="He W."/>
            <person name="Zhang D.-F."/>
        </authorList>
    </citation>
    <scope>NUCLEOTIDE SEQUENCE [LARGE SCALE GENOMIC DNA]</scope>
    <source>
        <strain evidence="2 3">WL0113</strain>
    </source>
</reference>
<dbReference type="RefSeq" id="WP_263844931.1">
    <property type="nucleotide sequence ID" value="NZ_JALIEB010000009.1"/>
</dbReference>
<dbReference type="Proteomes" id="UP001208690">
    <property type="component" value="Unassembled WGS sequence"/>
</dbReference>
<comment type="caution">
    <text evidence="2">The sequence shown here is derived from an EMBL/GenBank/DDBJ whole genome shotgun (WGS) entry which is preliminary data.</text>
</comment>
<proteinExistence type="predicted"/>
<evidence type="ECO:0008006" key="4">
    <source>
        <dbReference type="Google" id="ProtNLM"/>
    </source>
</evidence>
<feature type="transmembrane region" description="Helical" evidence="1">
    <location>
        <begin position="46"/>
        <end position="68"/>
    </location>
</feature>
<keyword evidence="1" id="KW-0472">Membrane</keyword>
<protein>
    <recommendedName>
        <fullName evidence="4">NfeD-like C-terminal domain-containing protein</fullName>
    </recommendedName>
</protein>
<sequence>MALAFVQILILFWGVEETRVFFAERALRKGKVPTDRTVAEYDWYAIGVLSFGTFCAGVLYSCILVICIPMATTLVDRQPLLQVQVVTEVYHGSGTKGRNAIRFDGTHWLVGGLIEPPPEILDAAGVGDRVVLTGVGNRWGVFYDDIELIKQQ</sequence>
<accession>A0ABT3BGC3</accession>
<evidence type="ECO:0000313" key="3">
    <source>
        <dbReference type="Proteomes" id="UP001208690"/>
    </source>
</evidence>
<keyword evidence="1" id="KW-1133">Transmembrane helix</keyword>
<evidence type="ECO:0000256" key="1">
    <source>
        <dbReference type="SAM" id="Phobius"/>
    </source>
</evidence>
<name>A0ABT3BGC3_9RHOB</name>
<organism evidence="2 3">
    <name type="scientific">Roseobacter sinensis</name>
    <dbReference type="NCBI Taxonomy" id="2931391"/>
    <lineage>
        <taxon>Bacteria</taxon>
        <taxon>Pseudomonadati</taxon>
        <taxon>Pseudomonadota</taxon>
        <taxon>Alphaproteobacteria</taxon>
        <taxon>Rhodobacterales</taxon>
        <taxon>Roseobacteraceae</taxon>
        <taxon>Roseobacter</taxon>
    </lineage>
</organism>
<gene>
    <name evidence="2" type="ORF">MUB52_14335</name>
</gene>
<keyword evidence="1" id="KW-0812">Transmembrane</keyword>
<keyword evidence="3" id="KW-1185">Reference proteome</keyword>